<evidence type="ECO:0000313" key="2">
    <source>
        <dbReference type="EMBL" id="SKC35496.1"/>
    </source>
</evidence>
<keyword evidence="3" id="KW-1185">Reference proteome</keyword>
<dbReference type="OrthoDB" id="3267840at2"/>
<dbReference type="NCBIfam" id="TIGR03988">
    <property type="entry name" value="antisig_RsrA"/>
    <property type="match status" value="1"/>
</dbReference>
<evidence type="ECO:0000259" key="1">
    <source>
        <dbReference type="Pfam" id="PF13490"/>
    </source>
</evidence>
<organism evidence="2 3">
    <name type="scientific">Krasilnikoviella flava</name>
    <dbReference type="NCBI Taxonomy" id="526729"/>
    <lineage>
        <taxon>Bacteria</taxon>
        <taxon>Bacillati</taxon>
        <taxon>Actinomycetota</taxon>
        <taxon>Actinomycetes</taxon>
        <taxon>Micrococcales</taxon>
        <taxon>Promicromonosporaceae</taxon>
        <taxon>Krasilnikoviella</taxon>
    </lineage>
</organism>
<dbReference type="RefSeq" id="WP_079569712.1">
    <property type="nucleotide sequence ID" value="NZ_FUZQ01000001.1"/>
</dbReference>
<dbReference type="InterPro" id="IPR027383">
    <property type="entry name" value="Znf_put"/>
</dbReference>
<dbReference type="AlphaFoldDB" id="A0A1T5I8I6"/>
<sequence length="93" mass="10543">MTDPITPIPHDRAAGENECEHALVHLNEFLDSEMTPEDEQRMRAHVAHCSPCLAELSVEELVKQLVRRSCSERAPETLRVRIHAQLTVMSTVE</sequence>
<proteinExistence type="predicted"/>
<protein>
    <submittedName>
        <fullName evidence="2">Mycothiol system anti-sigma-R factor</fullName>
    </submittedName>
</protein>
<dbReference type="EMBL" id="FUZQ01000001">
    <property type="protein sequence ID" value="SKC35496.1"/>
    <property type="molecule type" value="Genomic_DNA"/>
</dbReference>
<dbReference type="InterPro" id="IPR024020">
    <property type="entry name" value="Anit_sigma_mycothiol_RsrA"/>
</dbReference>
<dbReference type="STRING" id="526729.SAMN04324258_0160"/>
<accession>A0A1T5I8I6</accession>
<dbReference type="Proteomes" id="UP000189777">
    <property type="component" value="Unassembled WGS sequence"/>
</dbReference>
<reference evidence="2 3" key="1">
    <citation type="submission" date="2017-02" db="EMBL/GenBank/DDBJ databases">
        <authorList>
            <person name="Peterson S.W."/>
        </authorList>
    </citation>
    <scope>NUCLEOTIDE SEQUENCE [LARGE SCALE GENOMIC DNA]</scope>
    <source>
        <strain evidence="2 3">DSM 21481</strain>
    </source>
</reference>
<gene>
    <name evidence="2" type="ORF">SAMN04324258_0160</name>
</gene>
<evidence type="ECO:0000313" key="3">
    <source>
        <dbReference type="Proteomes" id="UP000189777"/>
    </source>
</evidence>
<dbReference type="Pfam" id="PF13490">
    <property type="entry name" value="zf-HC2"/>
    <property type="match status" value="1"/>
</dbReference>
<feature type="domain" description="Putative zinc-finger" evidence="1">
    <location>
        <begin position="19"/>
        <end position="52"/>
    </location>
</feature>
<name>A0A1T5I8I6_9MICO</name>